<reference evidence="7 8" key="1">
    <citation type="submission" date="2024-09" db="EMBL/GenBank/DDBJ databases">
        <authorList>
            <person name="Sun Q."/>
            <person name="Mori K."/>
        </authorList>
    </citation>
    <scope>NUCLEOTIDE SEQUENCE [LARGE SCALE GENOMIC DNA]</scope>
    <source>
        <strain evidence="7 8">CECT 8286</strain>
    </source>
</reference>
<evidence type="ECO:0000313" key="8">
    <source>
        <dbReference type="Proteomes" id="UP001589605"/>
    </source>
</evidence>
<keyword evidence="6" id="KW-0812">Transmembrane</keyword>
<dbReference type="SUPFAM" id="SSF51161">
    <property type="entry name" value="Trimeric LpxA-like enzymes"/>
    <property type="match status" value="1"/>
</dbReference>
<dbReference type="RefSeq" id="WP_382382019.1">
    <property type="nucleotide sequence ID" value="NZ_JBHMEZ010000003.1"/>
</dbReference>
<comment type="caution">
    <text evidence="7">The sequence shown here is derived from an EMBL/GenBank/DDBJ whole genome shotgun (WGS) entry which is preliminary data.</text>
</comment>
<dbReference type="EC" id="2.3.1.30" evidence="5"/>
<keyword evidence="6" id="KW-0472">Membrane</keyword>
<dbReference type="PROSITE" id="PS00101">
    <property type="entry name" value="HEXAPEP_TRANSFERASES"/>
    <property type="match status" value="1"/>
</dbReference>
<evidence type="ECO:0000256" key="6">
    <source>
        <dbReference type="SAM" id="Phobius"/>
    </source>
</evidence>
<organism evidence="7 8">
    <name type="scientific">Formosa undariae</name>
    <dbReference type="NCBI Taxonomy" id="1325436"/>
    <lineage>
        <taxon>Bacteria</taxon>
        <taxon>Pseudomonadati</taxon>
        <taxon>Bacteroidota</taxon>
        <taxon>Flavobacteriia</taxon>
        <taxon>Flavobacteriales</taxon>
        <taxon>Flavobacteriaceae</taxon>
        <taxon>Formosa</taxon>
    </lineage>
</organism>
<feature type="transmembrane region" description="Helical" evidence="6">
    <location>
        <begin position="20"/>
        <end position="42"/>
    </location>
</feature>
<evidence type="ECO:0000313" key="7">
    <source>
        <dbReference type="EMBL" id="MFB9052843.1"/>
    </source>
</evidence>
<accession>A0ABV5F073</accession>
<gene>
    <name evidence="7" type="ORF">ACFFVB_07085</name>
</gene>
<keyword evidence="8" id="KW-1185">Reference proteome</keyword>
<evidence type="ECO:0000256" key="3">
    <source>
        <dbReference type="ARBA" id="ARBA00022737"/>
    </source>
</evidence>
<feature type="transmembrane region" description="Helical" evidence="6">
    <location>
        <begin position="54"/>
        <end position="76"/>
    </location>
</feature>
<keyword evidence="6" id="KW-1133">Transmembrane helix</keyword>
<comment type="catalytic activity">
    <reaction evidence="5">
        <text>L-serine + acetyl-CoA = O-acetyl-L-serine + CoA</text>
        <dbReference type="Rhea" id="RHEA:24560"/>
        <dbReference type="ChEBI" id="CHEBI:33384"/>
        <dbReference type="ChEBI" id="CHEBI:57287"/>
        <dbReference type="ChEBI" id="CHEBI:57288"/>
        <dbReference type="ChEBI" id="CHEBI:58340"/>
        <dbReference type="EC" id="2.3.1.30"/>
    </reaction>
</comment>
<dbReference type="GO" id="GO:0009001">
    <property type="term" value="F:serine O-acetyltransferase activity"/>
    <property type="evidence" value="ECO:0007669"/>
    <property type="project" value="UniProtKB-EC"/>
</dbReference>
<dbReference type="InterPro" id="IPR001451">
    <property type="entry name" value="Hexapep"/>
</dbReference>
<keyword evidence="3" id="KW-0677">Repeat</keyword>
<dbReference type="Proteomes" id="UP001589605">
    <property type="component" value="Unassembled WGS sequence"/>
</dbReference>
<evidence type="ECO:0000256" key="1">
    <source>
        <dbReference type="ARBA" id="ARBA00007274"/>
    </source>
</evidence>
<comment type="similarity">
    <text evidence="1 5">Belongs to the transferase hexapeptide repeat family.</text>
</comment>
<dbReference type="PIRSF" id="PIRSF000441">
    <property type="entry name" value="CysE"/>
    <property type="match status" value="1"/>
</dbReference>
<evidence type="ECO:0000256" key="5">
    <source>
        <dbReference type="PIRNR" id="PIRNR000441"/>
    </source>
</evidence>
<keyword evidence="4 5" id="KW-0012">Acyltransferase</keyword>
<evidence type="ECO:0000256" key="4">
    <source>
        <dbReference type="ARBA" id="ARBA00023315"/>
    </source>
</evidence>
<dbReference type="InterPro" id="IPR011004">
    <property type="entry name" value="Trimer_LpxA-like_sf"/>
</dbReference>
<protein>
    <recommendedName>
        <fullName evidence="5">Serine acetyltransferase</fullName>
        <ecNumber evidence="5">2.3.1.30</ecNumber>
    </recommendedName>
</protein>
<dbReference type="InterPro" id="IPR005881">
    <property type="entry name" value="Ser_O-AcTrfase"/>
</dbReference>
<dbReference type="PANTHER" id="PTHR42811">
    <property type="entry name" value="SERINE ACETYLTRANSFERASE"/>
    <property type="match status" value="1"/>
</dbReference>
<dbReference type="CDD" id="cd03354">
    <property type="entry name" value="LbH_SAT"/>
    <property type="match status" value="1"/>
</dbReference>
<name>A0ABV5F073_9FLAO</name>
<proteinExistence type="inferred from homology"/>
<keyword evidence="2 5" id="KW-0808">Transferase</keyword>
<sequence>MLNNFKTDLKKYKTYSGKNALVLCLTQQGLWALFVYRISHAIYSSKIPKLIKRLLLLFCVIAQKFIEIITGISIPYSAQIGKSFYIGHFGGIIINANAIIGDNCNISQGVTIGVSGVLEYRGVPIIGDHVYIGANAVVAGHIFVGNNSVIGANSLVTKNVESHTTVSGVPAIEISKNSSDLYI</sequence>
<evidence type="ECO:0000256" key="2">
    <source>
        <dbReference type="ARBA" id="ARBA00022679"/>
    </source>
</evidence>
<dbReference type="InterPro" id="IPR018357">
    <property type="entry name" value="Hexapep_transf_CS"/>
</dbReference>
<dbReference type="EMBL" id="JBHMEZ010000003">
    <property type="protein sequence ID" value="MFB9052843.1"/>
    <property type="molecule type" value="Genomic_DNA"/>
</dbReference>
<dbReference type="InterPro" id="IPR045304">
    <property type="entry name" value="LbH_SAT"/>
</dbReference>
<dbReference type="Gene3D" id="2.160.10.10">
    <property type="entry name" value="Hexapeptide repeat proteins"/>
    <property type="match status" value="1"/>
</dbReference>
<dbReference type="Pfam" id="PF00132">
    <property type="entry name" value="Hexapep"/>
    <property type="match status" value="1"/>
</dbReference>